<dbReference type="GO" id="GO:0005829">
    <property type="term" value="C:cytosol"/>
    <property type="evidence" value="ECO:0007669"/>
    <property type="project" value="TreeGrafter"/>
</dbReference>
<dbReference type="GO" id="GO:0016788">
    <property type="term" value="F:hydrolase activity, acting on ester bonds"/>
    <property type="evidence" value="ECO:0007669"/>
    <property type="project" value="InterPro"/>
</dbReference>
<feature type="binding site" evidence="4">
    <location>
        <position position="147"/>
    </location>
    <ligand>
        <name>a divalent metal cation</name>
        <dbReference type="ChEBI" id="CHEBI:60240"/>
        <label>2</label>
    </ligand>
</feature>
<comment type="caution">
    <text evidence="5">The sequence shown here is derived from an EMBL/GenBank/DDBJ whole genome shotgun (WGS) entry which is preliminary data.</text>
</comment>
<dbReference type="PANTHER" id="PTHR46124">
    <property type="entry name" value="D-AMINOACYL-TRNA DEACYLASE"/>
    <property type="match status" value="1"/>
</dbReference>
<evidence type="ECO:0000256" key="2">
    <source>
        <dbReference type="ARBA" id="ARBA00022723"/>
    </source>
</evidence>
<feature type="binding site" evidence="4">
    <location>
        <position position="111"/>
    </location>
    <ligand>
        <name>a divalent metal cation</name>
        <dbReference type="ChEBI" id="CHEBI:60240"/>
        <label>1</label>
    </ligand>
</feature>
<dbReference type="Proteomes" id="UP000823821">
    <property type="component" value="Unassembled WGS sequence"/>
</dbReference>
<feature type="binding site" evidence="4">
    <location>
        <position position="222"/>
    </location>
    <ligand>
        <name>a divalent metal cation</name>
        <dbReference type="ChEBI" id="CHEBI:60240"/>
        <label>1</label>
    </ligand>
</feature>
<dbReference type="FunFam" id="3.20.20.140:FF:000005">
    <property type="entry name" value="TatD family hydrolase"/>
    <property type="match status" value="1"/>
</dbReference>
<name>A0A9D2KQB8_9BACT</name>
<reference evidence="5" key="1">
    <citation type="journal article" date="2021" name="PeerJ">
        <title>Extensive microbial diversity within the chicken gut microbiome revealed by metagenomics and culture.</title>
        <authorList>
            <person name="Gilroy R."/>
            <person name="Ravi A."/>
            <person name="Getino M."/>
            <person name="Pursley I."/>
            <person name="Horton D.L."/>
            <person name="Alikhan N.F."/>
            <person name="Baker D."/>
            <person name="Gharbi K."/>
            <person name="Hall N."/>
            <person name="Watson M."/>
            <person name="Adriaenssens E.M."/>
            <person name="Foster-Nyarko E."/>
            <person name="Jarju S."/>
            <person name="Secka A."/>
            <person name="Antonio M."/>
            <person name="Oren A."/>
            <person name="Chaudhuri R.R."/>
            <person name="La Ragione R."/>
            <person name="Hildebrand F."/>
            <person name="Pallen M.J."/>
        </authorList>
    </citation>
    <scope>NUCLEOTIDE SEQUENCE</scope>
    <source>
        <strain evidence="5">5032</strain>
    </source>
</reference>
<evidence type="ECO:0000313" key="6">
    <source>
        <dbReference type="Proteomes" id="UP000823821"/>
    </source>
</evidence>
<evidence type="ECO:0000256" key="1">
    <source>
        <dbReference type="ARBA" id="ARBA00009275"/>
    </source>
</evidence>
<dbReference type="PANTHER" id="PTHR46124:SF2">
    <property type="entry name" value="D-AMINOACYL-TRNA DEACYLASE"/>
    <property type="match status" value="1"/>
</dbReference>
<dbReference type="SUPFAM" id="SSF51556">
    <property type="entry name" value="Metallo-dependent hydrolases"/>
    <property type="match status" value="1"/>
</dbReference>
<protein>
    <submittedName>
        <fullName evidence="5">TatD family hydrolase</fullName>
    </submittedName>
</protein>
<evidence type="ECO:0000256" key="3">
    <source>
        <dbReference type="ARBA" id="ARBA00022801"/>
    </source>
</evidence>
<dbReference type="CDD" id="cd01310">
    <property type="entry name" value="TatD_DNAse"/>
    <property type="match status" value="1"/>
</dbReference>
<evidence type="ECO:0000313" key="5">
    <source>
        <dbReference type="EMBL" id="HJA78823.1"/>
    </source>
</evidence>
<dbReference type="AlphaFoldDB" id="A0A9D2KQB8"/>
<keyword evidence="2 4" id="KW-0479">Metal-binding</keyword>
<accession>A0A9D2KQB8</accession>
<dbReference type="NCBIfam" id="TIGR00010">
    <property type="entry name" value="YchF/TatD family DNA exonuclease"/>
    <property type="match status" value="1"/>
</dbReference>
<reference evidence="5" key="2">
    <citation type="submission" date="2021-04" db="EMBL/GenBank/DDBJ databases">
        <authorList>
            <person name="Gilroy R."/>
        </authorList>
    </citation>
    <scope>NUCLEOTIDE SEQUENCE</scope>
    <source>
        <strain evidence="5">5032</strain>
    </source>
</reference>
<dbReference type="GO" id="GO:0046872">
    <property type="term" value="F:metal ion binding"/>
    <property type="evidence" value="ECO:0007669"/>
    <property type="project" value="UniProtKB-KW"/>
</dbReference>
<sequence>MSHKKTPRIDPLTLALPPVGVDSHAHLAGKEFDADREEVLARAAACGIAHIGNIFLEPAAFAEQKRLFDAHPEVFFVLGIHPCEGQTCDKTALETMRQAFAAEPRLKAVGEIGLDFYWDDCPKELQYQAFQQQLDLARELQKPVVIHCREAENETLALLEAQGFAGHPLLWHCFGGAPALARRIIRNGWHISIPGPVSYPANAALREAVALIPDDRLLLETDCPYLSPLPWRGKRNEPAFTVFTVRHMADARGVSPEALWRQCGDNARRFFGLADGA</sequence>
<dbReference type="Pfam" id="PF01026">
    <property type="entry name" value="TatD_DNase"/>
    <property type="match status" value="1"/>
</dbReference>
<dbReference type="GO" id="GO:0004536">
    <property type="term" value="F:DNA nuclease activity"/>
    <property type="evidence" value="ECO:0007669"/>
    <property type="project" value="InterPro"/>
</dbReference>
<proteinExistence type="inferred from homology"/>
<dbReference type="InterPro" id="IPR032466">
    <property type="entry name" value="Metal_Hydrolase"/>
</dbReference>
<dbReference type="PROSITE" id="PS01091">
    <property type="entry name" value="TATD_3"/>
    <property type="match status" value="1"/>
</dbReference>
<dbReference type="InterPro" id="IPR001130">
    <property type="entry name" value="TatD-like"/>
</dbReference>
<organism evidence="5 6">
    <name type="scientific">Candidatus Desulfovibrio intestinavium</name>
    <dbReference type="NCBI Taxonomy" id="2838534"/>
    <lineage>
        <taxon>Bacteria</taxon>
        <taxon>Pseudomonadati</taxon>
        <taxon>Thermodesulfobacteriota</taxon>
        <taxon>Desulfovibrionia</taxon>
        <taxon>Desulfovibrionales</taxon>
        <taxon>Desulfovibrionaceae</taxon>
        <taxon>Desulfovibrio</taxon>
    </lineage>
</organism>
<feature type="binding site" evidence="4">
    <location>
        <position position="24"/>
    </location>
    <ligand>
        <name>a divalent metal cation</name>
        <dbReference type="ChEBI" id="CHEBI:60240"/>
        <label>1</label>
    </ligand>
</feature>
<dbReference type="Gene3D" id="3.20.20.140">
    <property type="entry name" value="Metal-dependent hydrolases"/>
    <property type="match status" value="1"/>
</dbReference>
<dbReference type="EMBL" id="DWZD01000029">
    <property type="protein sequence ID" value="HJA78823.1"/>
    <property type="molecule type" value="Genomic_DNA"/>
</dbReference>
<dbReference type="PIRSF" id="PIRSF005902">
    <property type="entry name" value="DNase_TatD"/>
    <property type="match status" value="1"/>
</dbReference>
<feature type="binding site" evidence="4">
    <location>
        <position position="26"/>
    </location>
    <ligand>
        <name>a divalent metal cation</name>
        <dbReference type="ChEBI" id="CHEBI:60240"/>
        <label>1</label>
    </ligand>
</feature>
<evidence type="ECO:0000256" key="4">
    <source>
        <dbReference type="PIRSR" id="PIRSR005902-1"/>
    </source>
</evidence>
<gene>
    <name evidence="5" type="ORF">H9784_04520</name>
</gene>
<dbReference type="InterPro" id="IPR015991">
    <property type="entry name" value="TatD/YcfH-like"/>
</dbReference>
<keyword evidence="3 5" id="KW-0378">Hydrolase</keyword>
<comment type="similarity">
    <text evidence="1">Belongs to the metallo-dependent hydrolases superfamily. TatD-type hydrolase family.</text>
</comment>
<feature type="binding site" evidence="4">
    <location>
        <position position="172"/>
    </location>
    <ligand>
        <name>a divalent metal cation</name>
        <dbReference type="ChEBI" id="CHEBI:60240"/>
        <label>2</label>
    </ligand>
</feature>
<dbReference type="InterPro" id="IPR018228">
    <property type="entry name" value="DNase_TatD-rel_CS"/>
</dbReference>